<feature type="region of interest" description="Disordered" evidence="4">
    <location>
        <begin position="558"/>
        <end position="577"/>
    </location>
</feature>
<keyword evidence="8" id="KW-1185">Reference proteome</keyword>
<dbReference type="PANTHER" id="PTHR48466:SF2">
    <property type="entry name" value="OS10G0509000 PROTEIN"/>
    <property type="match status" value="1"/>
</dbReference>
<reference evidence="7 8" key="1">
    <citation type="submission" date="2020-08" db="EMBL/GenBank/DDBJ databases">
        <title>Sphingobacterium sp. DN00404 isolated from aquaculture water.</title>
        <authorList>
            <person name="Zhang M."/>
        </authorList>
    </citation>
    <scope>NUCLEOTIDE SEQUENCE [LARGE SCALE GENOMIC DNA]</scope>
    <source>
        <strain evidence="7 8">KCTC 32294</strain>
    </source>
</reference>
<dbReference type="InterPro" id="IPR036187">
    <property type="entry name" value="DNA_mismatch_repair_MutS_sf"/>
</dbReference>
<evidence type="ECO:0000256" key="3">
    <source>
        <dbReference type="ARBA" id="ARBA00023125"/>
    </source>
</evidence>
<evidence type="ECO:0000259" key="5">
    <source>
        <dbReference type="SMART" id="SM00533"/>
    </source>
</evidence>
<protein>
    <submittedName>
        <fullName evidence="7">DNA mismatch repair protein MutS</fullName>
    </submittedName>
</protein>
<organism evidence="7 8">
    <name type="scientific">Sphingobacterium arenae</name>
    <dbReference type="NCBI Taxonomy" id="1280598"/>
    <lineage>
        <taxon>Bacteria</taxon>
        <taxon>Pseudomonadati</taxon>
        <taxon>Bacteroidota</taxon>
        <taxon>Sphingobacteriia</taxon>
        <taxon>Sphingobacteriales</taxon>
        <taxon>Sphingobacteriaceae</taxon>
        <taxon>Sphingobacterium</taxon>
    </lineage>
</organism>
<keyword evidence="2" id="KW-0067">ATP-binding</keyword>
<dbReference type="Pfam" id="PF20297">
    <property type="entry name" value="MSSS"/>
    <property type="match status" value="1"/>
</dbReference>
<dbReference type="SMART" id="SM00534">
    <property type="entry name" value="MUTSac"/>
    <property type="match status" value="1"/>
</dbReference>
<evidence type="ECO:0000256" key="1">
    <source>
        <dbReference type="ARBA" id="ARBA00022741"/>
    </source>
</evidence>
<evidence type="ECO:0000256" key="2">
    <source>
        <dbReference type="ARBA" id="ARBA00022840"/>
    </source>
</evidence>
<evidence type="ECO:0000259" key="6">
    <source>
        <dbReference type="SMART" id="SM00534"/>
    </source>
</evidence>
<dbReference type="InterPro" id="IPR005747">
    <property type="entry name" value="MutS2"/>
</dbReference>
<dbReference type="Proteomes" id="UP000606494">
    <property type="component" value="Unassembled WGS sequence"/>
</dbReference>
<dbReference type="SMART" id="SM00533">
    <property type="entry name" value="MUTSd"/>
    <property type="match status" value="1"/>
</dbReference>
<feature type="compositionally biased region" description="Basic and acidic residues" evidence="4">
    <location>
        <begin position="558"/>
        <end position="567"/>
    </location>
</feature>
<dbReference type="InterPro" id="IPR007696">
    <property type="entry name" value="DNA_mismatch_repair_MutS_core"/>
</dbReference>
<feature type="domain" description="DNA mismatch repair protein MutS core" evidence="5">
    <location>
        <begin position="12"/>
        <end position="324"/>
    </location>
</feature>
<comment type="caution">
    <text evidence="7">The sequence shown here is derived from an EMBL/GenBank/DDBJ whole genome shotgun (WGS) entry which is preliminary data.</text>
</comment>
<evidence type="ECO:0000256" key="4">
    <source>
        <dbReference type="SAM" id="MobiDB-lite"/>
    </source>
</evidence>
<proteinExistence type="predicted"/>
<dbReference type="NCBIfam" id="TIGR01069">
    <property type="entry name" value="mutS2"/>
    <property type="match status" value="1"/>
</dbReference>
<dbReference type="RefSeq" id="WP_190309023.1">
    <property type="nucleotide sequence ID" value="NZ_JACNYK010000002.1"/>
</dbReference>
<feature type="domain" description="DNA mismatch repair proteins mutS family" evidence="6">
    <location>
        <begin position="343"/>
        <end position="528"/>
    </location>
</feature>
<dbReference type="PANTHER" id="PTHR48466">
    <property type="entry name" value="OS10G0509000 PROTEIN-RELATED"/>
    <property type="match status" value="1"/>
</dbReference>
<dbReference type="Pfam" id="PF00488">
    <property type="entry name" value="MutS_V"/>
    <property type="match status" value="1"/>
</dbReference>
<keyword evidence="3" id="KW-0238">DNA-binding</keyword>
<evidence type="ECO:0000313" key="8">
    <source>
        <dbReference type="Proteomes" id="UP000606494"/>
    </source>
</evidence>
<dbReference type="InterPro" id="IPR046893">
    <property type="entry name" value="MSSS"/>
</dbReference>
<dbReference type="EMBL" id="JACNYK010000002">
    <property type="protein sequence ID" value="MBD1425907.1"/>
    <property type="molecule type" value="Genomic_DNA"/>
</dbReference>
<dbReference type="Gene3D" id="3.40.50.300">
    <property type="entry name" value="P-loop containing nucleotide triphosphate hydrolases"/>
    <property type="match status" value="1"/>
</dbReference>
<dbReference type="InterPro" id="IPR045076">
    <property type="entry name" value="MutS"/>
</dbReference>
<dbReference type="PIRSF" id="PIRSF005814">
    <property type="entry name" value="MutS_YshD"/>
    <property type="match status" value="1"/>
</dbReference>
<evidence type="ECO:0000313" key="7">
    <source>
        <dbReference type="EMBL" id="MBD1425907.1"/>
    </source>
</evidence>
<dbReference type="SUPFAM" id="SSF48334">
    <property type="entry name" value="DNA repair protein MutS, domain III"/>
    <property type="match status" value="1"/>
</dbReference>
<dbReference type="InterPro" id="IPR027417">
    <property type="entry name" value="P-loop_NTPase"/>
</dbReference>
<name>A0ABR7Y3N1_9SPHI</name>
<dbReference type="InterPro" id="IPR000432">
    <property type="entry name" value="DNA_mismatch_repair_MutS_C"/>
</dbReference>
<keyword evidence="1" id="KW-0547">Nucleotide-binding</keyword>
<sequence length="633" mass="70884">MNIYPVNFENKIDFDTVREYIKEKCLSPLGIDKVDAMRFSTDFETIEQWLTQTHEFLQIISNKESIPKENFIDLRDTLERAESDNTFWLSEKEIPQLADSLDTTARIVEFLNNEFTNQPGRAKYPELKRLTDQIRTFPVIIARANSILDKCGQIKDNASKLLFNIRKNKIEAEKEVSKAMAVALRTAQAQGVIGRDVQADMRGGHYLIPVAASNKRKIKGVVRDSSGSGKTFFIEPEVVVEASARLRELQNDERKEIARILVEFTNLIRPEVSDLLKSYDFLGTIDFIQAKASFALRINALKPVFENKQNIEWNKAIHPLLDIALRLQNQNAHPLDIQLTQENRILIISGVNAGGKSLCLKTIALLQYMLQCGLLIPVETGSKAGIFHRVFMDIGDGQSMENSLSTYTSHLTSMKFFVENNDEKTLLLIDEFGGGTEPQIGGAIAETLLERFNNKGSFGLITTHFQNLKHFAYKTPGIVNGAMLYDTENNRPMYKLSIGNPGSSFAIEVARRIGLEESIIAGASSKIGEEFINMDNFLQSIAKDKLYWENKRKEIIHEPSVRQKEPQVAKGQPQESRSVSNVVISPGFIVGDKVTLKGQTTVGSILKLSATQATVAFGAFKTKVKLSKLNSAT</sequence>
<dbReference type="SUPFAM" id="SSF52540">
    <property type="entry name" value="P-loop containing nucleoside triphosphate hydrolases"/>
    <property type="match status" value="1"/>
</dbReference>
<accession>A0ABR7Y3N1</accession>
<gene>
    <name evidence="7" type="ORF">H8B17_09960</name>
</gene>